<evidence type="ECO:0000259" key="1">
    <source>
        <dbReference type="PROSITE" id="PS50011"/>
    </source>
</evidence>
<organism evidence="2 3">
    <name type="scientific">Hypholoma sublateritium (strain FD-334 SS-4)</name>
    <dbReference type="NCBI Taxonomy" id="945553"/>
    <lineage>
        <taxon>Eukaryota</taxon>
        <taxon>Fungi</taxon>
        <taxon>Dikarya</taxon>
        <taxon>Basidiomycota</taxon>
        <taxon>Agaricomycotina</taxon>
        <taxon>Agaricomycetes</taxon>
        <taxon>Agaricomycetidae</taxon>
        <taxon>Agaricales</taxon>
        <taxon>Agaricineae</taxon>
        <taxon>Strophariaceae</taxon>
        <taxon>Hypholoma</taxon>
    </lineage>
</organism>
<dbReference type="AlphaFoldDB" id="A0A0D2M563"/>
<reference evidence="3" key="1">
    <citation type="submission" date="2014-04" db="EMBL/GenBank/DDBJ databases">
        <title>Evolutionary Origins and Diversification of the Mycorrhizal Mutualists.</title>
        <authorList>
            <consortium name="DOE Joint Genome Institute"/>
            <consortium name="Mycorrhizal Genomics Consortium"/>
            <person name="Kohler A."/>
            <person name="Kuo A."/>
            <person name="Nagy L.G."/>
            <person name="Floudas D."/>
            <person name="Copeland A."/>
            <person name="Barry K.W."/>
            <person name="Cichocki N."/>
            <person name="Veneault-Fourrey C."/>
            <person name="LaButti K."/>
            <person name="Lindquist E.A."/>
            <person name="Lipzen A."/>
            <person name="Lundell T."/>
            <person name="Morin E."/>
            <person name="Murat C."/>
            <person name="Riley R."/>
            <person name="Ohm R."/>
            <person name="Sun H."/>
            <person name="Tunlid A."/>
            <person name="Henrissat B."/>
            <person name="Grigoriev I.V."/>
            <person name="Hibbett D.S."/>
            <person name="Martin F."/>
        </authorList>
    </citation>
    <scope>NUCLEOTIDE SEQUENCE [LARGE SCALE GENOMIC DNA]</scope>
    <source>
        <strain evidence="3">FD-334 SS-4</strain>
    </source>
</reference>
<feature type="non-terminal residue" evidence="2">
    <location>
        <position position="306"/>
    </location>
</feature>
<evidence type="ECO:0000313" key="3">
    <source>
        <dbReference type="Proteomes" id="UP000054270"/>
    </source>
</evidence>
<dbReference type="PROSITE" id="PS00109">
    <property type="entry name" value="PROTEIN_KINASE_TYR"/>
    <property type="match status" value="1"/>
</dbReference>
<protein>
    <recommendedName>
        <fullName evidence="1">Protein kinase domain-containing protein</fullName>
    </recommendedName>
</protein>
<name>A0A0D2M563_HYPSF</name>
<dbReference type="OrthoDB" id="5584477at2759"/>
<dbReference type="STRING" id="945553.A0A0D2M563"/>
<dbReference type="SUPFAM" id="SSF56112">
    <property type="entry name" value="Protein kinase-like (PK-like)"/>
    <property type="match status" value="1"/>
</dbReference>
<accession>A0A0D2M563</accession>
<dbReference type="PROSITE" id="PS50011">
    <property type="entry name" value="PROTEIN_KINASE_DOM"/>
    <property type="match status" value="1"/>
</dbReference>
<gene>
    <name evidence="2" type="ORF">HYPSUDRAFT_121123</name>
</gene>
<dbReference type="PANTHER" id="PTHR38248:SF2">
    <property type="entry name" value="FUNK1 11"/>
    <property type="match status" value="1"/>
</dbReference>
<dbReference type="EMBL" id="KN817590">
    <property type="protein sequence ID" value="KJA18323.1"/>
    <property type="molecule type" value="Genomic_DNA"/>
</dbReference>
<proteinExistence type="predicted"/>
<dbReference type="OMA" id="WTARSIT"/>
<keyword evidence="3" id="KW-1185">Reference proteome</keyword>
<evidence type="ECO:0000313" key="2">
    <source>
        <dbReference type="EMBL" id="KJA18323.1"/>
    </source>
</evidence>
<dbReference type="InterPro" id="IPR008266">
    <property type="entry name" value="Tyr_kinase_AS"/>
</dbReference>
<dbReference type="InterPro" id="IPR011009">
    <property type="entry name" value="Kinase-like_dom_sf"/>
</dbReference>
<dbReference type="InterPro" id="IPR040976">
    <property type="entry name" value="Pkinase_fungal"/>
</dbReference>
<dbReference type="GO" id="GO:0005524">
    <property type="term" value="F:ATP binding"/>
    <property type="evidence" value="ECO:0007669"/>
    <property type="project" value="InterPro"/>
</dbReference>
<dbReference type="InterPro" id="IPR000719">
    <property type="entry name" value="Prot_kinase_dom"/>
</dbReference>
<feature type="domain" description="Protein kinase" evidence="1">
    <location>
        <begin position="88"/>
        <end position="306"/>
    </location>
</feature>
<dbReference type="Pfam" id="PF17667">
    <property type="entry name" value="Pkinase_fungal"/>
    <property type="match status" value="2"/>
</dbReference>
<dbReference type="GO" id="GO:0004672">
    <property type="term" value="F:protein kinase activity"/>
    <property type="evidence" value="ECO:0007669"/>
    <property type="project" value="InterPro"/>
</dbReference>
<feature type="non-terminal residue" evidence="2">
    <location>
        <position position="1"/>
    </location>
</feature>
<sequence length="306" mass="35171">LVNCFIVTERHVRVYVFGRDGLHYSVKVNIHENPEVFVRFMLGALSLEADVVGFDPTIYYSDGKRHVRTVDSDGLEVVYTMVHVRPVFYRRTIRGRGTTCWMVQNDEGDIFIVKDGWKALDRVHESTFLKLAENTDGVGQMRGFQNRLALLSQLRLINVADMSAEMAKVFRDRELCRVILDYYGRSLEGFKSRGELLGAYHDALCGYRNLYNVAEILHRDISINNVLIGKPGAASPNRGVLIDLDMAIELERTKSLHKVDFKTGTRAFQSINILRSYRSKNNSKPHSYMDDLESFFYVLFWICCGY</sequence>
<dbReference type="Gene3D" id="1.10.510.10">
    <property type="entry name" value="Transferase(Phosphotransferase) domain 1"/>
    <property type="match status" value="1"/>
</dbReference>
<dbReference type="PANTHER" id="PTHR38248">
    <property type="entry name" value="FUNK1 6"/>
    <property type="match status" value="1"/>
</dbReference>
<dbReference type="Proteomes" id="UP000054270">
    <property type="component" value="Unassembled WGS sequence"/>
</dbReference>